<sequence>MKPFCIALFVVASIMAASSNPGGYRVARVEITQPGEGATSNLPVVHGQRSCGGPGKALQWRFEPCTGEGICQVPGDDNFKRPSELDFVPSQDADALGIRVILVNDGSTNTVYEKAVSDSAVQGGQHYTLNGLGGAKADLKGRTVTVQYILYRVDSGDVEICTEADFEIV</sequence>
<feature type="signal peptide" evidence="1">
    <location>
        <begin position="1"/>
        <end position="19"/>
    </location>
</feature>
<evidence type="ECO:0000313" key="2">
    <source>
        <dbReference type="EMBL" id="CAL8134244.1"/>
    </source>
</evidence>
<protein>
    <submittedName>
        <fullName evidence="2">Uncharacterized protein</fullName>
    </submittedName>
</protein>
<dbReference type="Proteomes" id="UP001642540">
    <property type="component" value="Unassembled WGS sequence"/>
</dbReference>
<evidence type="ECO:0000256" key="1">
    <source>
        <dbReference type="SAM" id="SignalP"/>
    </source>
</evidence>
<keyword evidence="1" id="KW-0732">Signal</keyword>
<keyword evidence="3" id="KW-1185">Reference proteome</keyword>
<proteinExistence type="predicted"/>
<evidence type="ECO:0000313" key="3">
    <source>
        <dbReference type="Proteomes" id="UP001642540"/>
    </source>
</evidence>
<accession>A0ABP1RRX4</accession>
<name>A0ABP1RRX4_9HEXA</name>
<gene>
    <name evidence="2" type="ORF">ODALV1_LOCUS25433</name>
</gene>
<organism evidence="2 3">
    <name type="scientific">Orchesella dallaii</name>
    <dbReference type="NCBI Taxonomy" id="48710"/>
    <lineage>
        <taxon>Eukaryota</taxon>
        <taxon>Metazoa</taxon>
        <taxon>Ecdysozoa</taxon>
        <taxon>Arthropoda</taxon>
        <taxon>Hexapoda</taxon>
        <taxon>Collembola</taxon>
        <taxon>Entomobryomorpha</taxon>
        <taxon>Entomobryoidea</taxon>
        <taxon>Orchesellidae</taxon>
        <taxon>Orchesellinae</taxon>
        <taxon>Orchesella</taxon>
    </lineage>
</organism>
<comment type="caution">
    <text evidence="2">The sequence shown here is derived from an EMBL/GenBank/DDBJ whole genome shotgun (WGS) entry which is preliminary data.</text>
</comment>
<feature type="chain" id="PRO_5047240539" evidence="1">
    <location>
        <begin position="20"/>
        <end position="169"/>
    </location>
</feature>
<dbReference type="EMBL" id="CAXLJM020000104">
    <property type="protein sequence ID" value="CAL8134244.1"/>
    <property type="molecule type" value="Genomic_DNA"/>
</dbReference>
<reference evidence="2 3" key="1">
    <citation type="submission" date="2024-08" db="EMBL/GenBank/DDBJ databases">
        <authorList>
            <person name="Cucini C."/>
            <person name="Frati F."/>
        </authorList>
    </citation>
    <scope>NUCLEOTIDE SEQUENCE [LARGE SCALE GENOMIC DNA]</scope>
</reference>